<name>A0A855S887_PHOAN</name>
<feature type="transmembrane region" description="Helical" evidence="6">
    <location>
        <begin position="211"/>
        <end position="231"/>
    </location>
</feature>
<evidence type="ECO:0000259" key="7">
    <source>
        <dbReference type="Pfam" id="PF00892"/>
    </source>
</evidence>
<sequence length="297" mass="33040">MLTKAIPFVFVVLWASGFIGARLGLNYAEPATLLSIRMALNILLFLIISVVLNKRIPKGMNFFHSFISGLLIHGFYLGGSYYAISQGMPAGLSSLLVGFQPILTAIILLFSTQEKFKLSQWFGLIIGFIGIAMVLMGKIEWQSELHKTSAFFFSFCALIGITVGTLYQKKYCQKIDMIGGASVQYLAALTLFFPVAFNFETMEVQWTTEFILTLAWLVVCLSCIALLLLLYMVNKSASSSVASLFYLVPPVTAIQAWLMFGESLDWKGVIGFLLAACAVYLVTKKPDFQLRQYKQLT</sequence>
<dbReference type="Pfam" id="PF00892">
    <property type="entry name" value="EamA"/>
    <property type="match status" value="2"/>
</dbReference>
<evidence type="ECO:0000256" key="6">
    <source>
        <dbReference type="SAM" id="Phobius"/>
    </source>
</evidence>
<keyword evidence="4 6" id="KW-1133">Transmembrane helix</keyword>
<protein>
    <submittedName>
        <fullName evidence="8">EamA/RhaT family transporter</fullName>
    </submittedName>
</protein>
<feature type="domain" description="EamA" evidence="7">
    <location>
        <begin position="150"/>
        <end position="283"/>
    </location>
</feature>
<evidence type="ECO:0000256" key="2">
    <source>
        <dbReference type="ARBA" id="ARBA00007362"/>
    </source>
</evidence>
<keyword evidence="5 6" id="KW-0472">Membrane</keyword>
<evidence type="ECO:0000313" key="8">
    <source>
        <dbReference type="EMBL" id="PSX05432.1"/>
    </source>
</evidence>
<feature type="transmembrane region" description="Helical" evidence="6">
    <location>
        <begin position="118"/>
        <end position="137"/>
    </location>
</feature>
<reference evidence="8 9" key="1">
    <citation type="submission" date="2018-01" db="EMBL/GenBank/DDBJ databases">
        <title>Whole genome sequencing of Histamine producing bacteria.</title>
        <authorList>
            <person name="Butler K."/>
        </authorList>
    </citation>
    <scope>NUCLEOTIDE SEQUENCE [LARGE SCALE GENOMIC DNA]</scope>
    <source>
        <strain evidence="8 9">A2-1</strain>
    </source>
</reference>
<accession>A0A855S887</accession>
<evidence type="ECO:0000256" key="3">
    <source>
        <dbReference type="ARBA" id="ARBA00022692"/>
    </source>
</evidence>
<feature type="transmembrane region" description="Helical" evidence="6">
    <location>
        <begin position="179"/>
        <end position="199"/>
    </location>
</feature>
<evidence type="ECO:0000313" key="9">
    <source>
        <dbReference type="Proteomes" id="UP000241440"/>
    </source>
</evidence>
<organism evidence="8 9">
    <name type="scientific">Photobacterium angustum</name>
    <dbReference type="NCBI Taxonomy" id="661"/>
    <lineage>
        <taxon>Bacteria</taxon>
        <taxon>Pseudomonadati</taxon>
        <taxon>Pseudomonadota</taxon>
        <taxon>Gammaproteobacteria</taxon>
        <taxon>Vibrionales</taxon>
        <taxon>Vibrionaceae</taxon>
        <taxon>Photobacterium</taxon>
    </lineage>
</organism>
<dbReference type="GeneID" id="61231728"/>
<dbReference type="SUPFAM" id="SSF103481">
    <property type="entry name" value="Multidrug resistance efflux transporter EmrE"/>
    <property type="match status" value="2"/>
</dbReference>
<feature type="transmembrane region" description="Helical" evidence="6">
    <location>
        <begin position="243"/>
        <end position="260"/>
    </location>
</feature>
<dbReference type="Proteomes" id="UP000241440">
    <property type="component" value="Unassembled WGS sequence"/>
</dbReference>
<dbReference type="EMBL" id="PYOY01000011">
    <property type="protein sequence ID" value="PSX05432.1"/>
    <property type="molecule type" value="Genomic_DNA"/>
</dbReference>
<comment type="similarity">
    <text evidence="2">Belongs to the EamA transporter family.</text>
</comment>
<feature type="transmembrane region" description="Helical" evidence="6">
    <location>
        <begin position="266"/>
        <end position="283"/>
    </location>
</feature>
<dbReference type="AlphaFoldDB" id="A0A855S887"/>
<keyword evidence="3 6" id="KW-0812">Transmembrane</keyword>
<proteinExistence type="inferred from homology"/>
<feature type="transmembrane region" description="Helical" evidence="6">
    <location>
        <begin position="65"/>
        <end position="84"/>
    </location>
</feature>
<dbReference type="InterPro" id="IPR000620">
    <property type="entry name" value="EamA_dom"/>
</dbReference>
<feature type="transmembrane region" description="Helical" evidence="6">
    <location>
        <begin position="90"/>
        <end position="111"/>
    </location>
</feature>
<comment type="caution">
    <text evidence="8">The sequence shown here is derived from an EMBL/GenBank/DDBJ whole genome shotgun (WGS) entry which is preliminary data.</text>
</comment>
<gene>
    <name evidence="8" type="ORF">C0W41_17425</name>
</gene>
<evidence type="ECO:0000256" key="1">
    <source>
        <dbReference type="ARBA" id="ARBA00004141"/>
    </source>
</evidence>
<dbReference type="GO" id="GO:0016020">
    <property type="term" value="C:membrane"/>
    <property type="evidence" value="ECO:0007669"/>
    <property type="project" value="UniProtKB-SubCell"/>
</dbReference>
<dbReference type="InterPro" id="IPR037185">
    <property type="entry name" value="EmrE-like"/>
</dbReference>
<dbReference type="PANTHER" id="PTHR32322:SF2">
    <property type="entry name" value="EAMA DOMAIN-CONTAINING PROTEIN"/>
    <property type="match status" value="1"/>
</dbReference>
<feature type="transmembrane region" description="Helical" evidence="6">
    <location>
        <begin position="34"/>
        <end position="53"/>
    </location>
</feature>
<dbReference type="RefSeq" id="WP_045132775.1">
    <property type="nucleotide sequence ID" value="NZ_JZSV01000032.1"/>
</dbReference>
<dbReference type="InterPro" id="IPR050638">
    <property type="entry name" value="AA-Vitamin_Transporters"/>
</dbReference>
<comment type="subcellular location">
    <subcellularLocation>
        <location evidence="1">Membrane</location>
        <topology evidence="1">Multi-pass membrane protein</topology>
    </subcellularLocation>
</comment>
<feature type="domain" description="EamA" evidence="7">
    <location>
        <begin position="9"/>
        <end position="135"/>
    </location>
</feature>
<evidence type="ECO:0000256" key="5">
    <source>
        <dbReference type="ARBA" id="ARBA00023136"/>
    </source>
</evidence>
<dbReference type="PANTHER" id="PTHR32322">
    <property type="entry name" value="INNER MEMBRANE TRANSPORTER"/>
    <property type="match status" value="1"/>
</dbReference>
<feature type="transmembrane region" description="Helical" evidence="6">
    <location>
        <begin position="149"/>
        <end position="167"/>
    </location>
</feature>
<evidence type="ECO:0000256" key="4">
    <source>
        <dbReference type="ARBA" id="ARBA00022989"/>
    </source>
</evidence>